<evidence type="ECO:0000313" key="3">
    <source>
        <dbReference type="Proteomes" id="UP000327118"/>
    </source>
</evidence>
<organism evidence="2 3">
    <name type="scientific">Aspergillus coremiiformis</name>
    <dbReference type="NCBI Taxonomy" id="138285"/>
    <lineage>
        <taxon>Eukaryota</taxon>
        <taxon>Fungi</taxon>
        <taxon>Dikarya</taxon>
        <taxon>Ascomycota</taxon>
        <taxon>Pezizomycotina</taxon>
        <taxon>Eurotiomycetes</taxon>
        <taxon>Eurotiomycetidae</taxon>
        <taxon>Eurotiales</taxon>
        <taxon>Aspergillaceae</taxon>
        <taxon>Aspergillus</taxon>
        <taxon>Aspergillus subgen. Circumdati</taxon>
    </lineage>
</organism>
<reference evidence="3" key="1">
    <citation type="submission" date="2019-04" db="EMBL/GenBank/DDBJ databases">
        <title>Friends and foes A comparative genomics studyof 23 Aspergillus species from section Flavi.</title>
        <authorList>
            <consortium name="DOE Joint Genome Institute"/>
            <person name="Kjaerbolling I."/>
            <person name="Vesth T."/>
            <person name="Frisvad J.C."/>
            <person name="Nybo J.L."/>
            <person name="Theobald S."/>
            <person name="Kildgaard S."/>
            <person name="Isbrandt T."/>
            <person name="Kuo A."/>
            <person name="Sato A."/>
            <person name="Lyhne E.K."/>
            <person name="Kogle M.E."/>
            <person name="Wiebenga A."/>
            <person name="Kun R.S."/>
            <person name="Lubbers R.J."/>
            <person name="Makela M.R."/>
            <person name="Barry K."/>
            <person name="Chovatia M."/>
            <person name="Clum A."/>
            <person name="Daum C."/>
            <person name="Haridas S."/>
            <person name="He G."/>
            <person name="LaButti K."/>
            <person name="Lipzen A."/>
            <person name="Mondo S."/>
            <person name="Riley R."/>
            <person name="Salamov A."/>
            <person name="Simmons B.A."/>
            <person name="Magnuson J.K."/>
            <person name="Henrissat B."/>
            <person name="Mortensen U.H."/>
            <person name="Larsen T.O."/>
            <person name="Devries R.P."/>
            <person name="Grigoriev I.V."/>
            <person name="Machida M."/>
            <person name="Baker S.E."/>
            <person name="Andersen M.R."/>
        </authorList>
    </citation>
    <scope>NUCLEOTIDE SEQUENCE [LARGE SCALE GENOMIC DNA]</scope>
    <source>
        <strain evidence="3">CBS 553.77</strain>
    </source>
</reference>
<name>A0A5N6YWY8_9EURO</name>
<feature type="compositionally biased region" description="Polar residues" evidence="1">
    <location>
        <begin position="103"/>
        <end position="126"/>
    </location>
</feature>
<feature type="compositionally biased region" description="Polar residues" evidence="1">
    <location>
        <begin position="51"/>
        <end position="63"/>
    </location>
</feature>
<evidence type="ECO:0000256" key="1">
    <source>
        <dbReference type="SAM" id="MobiDB-lite"/>
    </source>
</evidence>
<dbReference type="OrthoDB" id="1727108at2759"/>
<gene>
    <name evidence="2" type="ORF">BDV28DRAFT_163289</name>
</gene>
<sequence>MKNKGKGKSKGEGKSSLIKGHITDKKDSMWLKLLQYPDESATHIEGDTRVQLPSSKTENTNAKATEKQGEGNVNEDQELAKISLFKRRLKTSFTGNSDRHSCQLHSQGKTIRSERSGSVTASLIGSTTTRTPPPAPPYPKYLRYIRATNDYIFLDLGFLKTESLKKNIKNGSLSSMGDVKQQAPGTDKKHPKTGGLQQQIEHVRSLTRTKVKTISPTDLESPRRLDDSRQWSTVNLRCTTCHGNCPICGVACCKYAEAQQTTTNTESKSEKVERARQTLQMIEGLGNASLILGEFATGTIEYTRWEVNKLDYRRSSEKSF</sequence>
<accession>A0A5N6YWY8</accession>
<keyword evidence="3" id="KW-1185">Reference proteome</keyword>
<feature type="region of interest" description="Disordered" evidence="1">
    <location>
        <begin position="37"/>
        <end position="72"/>
    </location>
</feature>
<feature type="region of interest" description="Disordered" evidence="1">
    <location>
        <begin position="95"/>
        <end position="136"/>
    </location>
</feature>
<proteinExistence type="predicted"/>
<dbReference type="Proteomes" id="UP000327118">
    <property type="component" value="Unassembled WGS sequence"/>
</dbReference>
<protein>
    <submittedName>
        <fullName evidence="2">Uncharacterized protein</fullName>
    </submittedName>
</protein>
<feature type="region of interest" description="Disordered" evidence="1">
    <location>
        <begin position="1"/>
        <end position="21"/>
    </location>
</feature>
<evidence type="ECO:0000313" key="2">
    <source>
        <dbReference type="EMBL" id="KAE8349935.1"/>
    </source>
</evidence>
<dbReference type="EMBL" id="ML739261">
    <property type="protein sequence ID" value="KAE8349935.1"/>
    <property type="molecule type" value="Genomic_DNA"/>
</dbReference>
<feature type="region of interest" description="Disordered" evidence="1">
    <location>
        <begin position="169"/>
        <end position="199"/>
    </location>
</feature>
<dbReference type="AlphaFoldDB" id="A0A5N6YWY8"/>